<gene>
    <name evidence="1" type="ORF">tloyanaT_03310</name>
</gene>
<proteinExistence type="predicted"/>
<dbReference type="Gene3D" id="1.20.910.10">
    <property type="entry name" value="Heme oxygenase-like"/>
    <property type="match status" value="1"/>
</dbReference>
<sequence>MKLFERLQTETANERNYLTSSPIIKRCFEGEISVEDYVKFLSQAYHHVKHTVPLLMNVGAKLPESKEWLREAVAEYIEEELGHQEWILNDIAACGFDKEIVRHSKPNFNTELMVSYAYDAVNRVSPLMFFGMVHVLEGTSIALADNAADVIKGKLQLPQNAFSYLRSHGALDIDHVKFFENLMDKITDKSEQDIIVESAKHFYVLYANIFRSLDSSGNISEEASHAA</sequence>
<dbReference type="SMART" id="SM01236">
    <property type="entry name" value="Haem_oxygenase_2"/>
    <property type="match status" value="1"/>
</dbReference>
<dbReference type="EMBL" id="BSSV01000001">
    <property type="protein sequence ID" value="GLX84079.1"/>
    <property type="molecule type" value="Genomic_DNA"/>
</dbReference>
<comment type="caution">
    <text evidence="1">The sequence shown here is derived from an EMBL/GenBank/DDBJ whole genome shotgun (WGS) entry which is preliminary data.</text>
</comment>
<organism evidence="1 2">
    <name type="scientific">Thalassotalea loyana</name>
    <dbReference type="NCBI Taxonomy" id="280483"/>
    <lineage>
        <taxon>Bacteria</taxon>
        <taxon>Pseudomonadati</taxon>
        <taxon>Pseudomonadota</taxon>
        <taxon>Gammaproteobacteria</taxon>
        <taxon>Alteromonadales</taxon>
        <taxon>Colwelliaceae</taxon>
        <taxon>Thalassotalea</taxon>
    </lineage>
</organism>
<protein>
    <submittedName>
        <fullName evidence="1">Biliverdin-producing heme oxygenase</fullName>
    </submittedName>
</protein>
<dbReference type="InterPro" id="IPR016084">
    <property type="entry name" value="Haem_Oase-like_multi-hlx"/>
</dbReference>
<name>A0ABQ6H9E1_9GAMM</name>
<dbReference type="Pfam" id="PF14518">
    <property type="entry name" value="Haem_oxygenas_2"/>
    <property type="match status" value="1"/>
</dbReference>
<keyword evidence="2" id="KW-1185">Reference proteome</keyword>
<dbReference type="Proteomes" id="UP001157134">
    <property type="component" value="Unassembled WGS sequence"/>
</dbReference>
<reference evidence="1 2" key="1">
    <citation type="submission" date="2023-03" db="EMBL/GenBank/DDBJ databases">
        <title>Thalassotalea loyana LMG 22536T draft genome sequence.</title>
        <authorList>
            <person name="Sawabe T."/>
        </authorList>
    </citation>
    <scope>NUCLEOTIDE SEQUENCE [LARGE SCALE GENOMIC DNA]</scope>
    <source>
        <strain evidence="1 2">LMG 22536</strain>
    </source>
</reference>
<dbReference type="SUPFAM" id="SSF48613">
    <property type="entry name" value="Heme oxygenase-like"/>
    <property type="match status" value="1"/>
</dbReference>
<evidence type="ECO:0000313" key="2">
    <source>
        <dbReference type="Proteomes" id="UP001157134"/>
    </source>
</evidence>
<evidence type="ECO:0000313" key="1">
    <source>
        <dbReference type="EMBL" id="GLX84079.1"/>
    </source>
</evidence>
<accession>A0ABQ6H9E1</accession>
<dbReference type="RefSeq" id="WP_284295627.1">
    <property type="nucleotide sequence ID" value="NZ_BSSV01000001.1"/>
</dbReference>